<gene>
    <name evidence="13" type="ORF">DAKH74_039620</name>
</gene>
<feature type="domain" description="Sodium/calcium exchanger membrane region" evidence="11">
    <location>
        <begin position="856"/>
        <end position="1012"/>
    </location>
</feature>
<feature type="transmembrane region" description="Helical" evidence="10">
    <location>
        <begin position="774"/>
        <end position="798"/>
    </location>
</feature>
<proteinExistence type="inferred from homology"/>
<dbReference type="PANTHER" id="PTHR31503">
    <property type="entry name" value="VACUOLAR CALCIUM ION TRANSPORTER"/>
    <property type="match status" value="1"/>
</dbReference>
<evidence type="ECO:0000256" key="5">
    <source>
        <dbReference type="ARBA" id="ARBA00022692"/>
    </source>
</evidence>
<evidence type="ECO:0000259" key="11">
    <source>
        <dbReference type="Pfam" id="PF01699"/>
    </source>
</evidence>
<feature type="transmembrane region" description="Helical" evidence="10">
    <location>
        <begin position="994"/>
        <end position="1013"/>
    </location>
</feature>
<dbReference type="GO" id="GO:0006874">
    <property type="term" value="P:intracellular calcium ion homeostasis"/>
    <property type="evidence" value="ECO:0007669"/>
    <property type="project" value="TreeGrafter"/>
</dbReference>
<dbReference type="Pfam" id="PF03733">
    <property type="entry name" value="YccF"/>
    <property type="match status" value="1"/>
</dbReference>
<evidence type="ECO:0000256" key="2">
    <source>
        <dbReference type="ARBA" id="ARBA00008170"/>
    </source>
</evidence>
<evidence type="ECO:0000256" key="1">
    <source>
        <dbReference type="ARBA" id="ARBA00004127"/>
    </source>
</evidence>
<feature type="transmembrane region" description="Helical" evidence="10">
    <location>
        <begin position="701"/>
        <end position="725"/>
    </location>
</feature>
<feature type="transmembrane region" description="Helical" evidence="10">
    <location>
        <begin position="595"/>
        <end position="621"/>
    </location>
</feature>
<dbReference type="FunFam" id="1.20.1420.30:FF:000014">
    <property type="entry name" value="Cation/H+ exchanger protein 2"/>
    <property type="match status" value="1"/>
</dbReference>
<feature type="transmembrane region" description="Helical" evidence="10">
    <location>
        <begin position="253"/>
        <end position="280"/>
    </location>
</feature>
<dbReference type="PANTHER" id="PTHR31503:SF10">
    <property type="entry name" value="VNX1 PROTEIN"/>
    <property type="match status" value="1"/>
</dbReference>
<dbReference type="Pfam" id="PF01699">
    <property type="entry name" value="Na_Ca_ex"/>
    <property type="match status" value="2"/>
</dbReference>
<evidence type="ECO:0000313" key="14">
    <source>
        <dbReference type="Proteomes" id="UP001377567"/>
    </source>
</evidence>
<feature type="compositionally biased region" description="Polar residues" evidence="9">
    <location>
        <begin position="126"/>
        <end position="137"/>
    </location>
</feature>
<feature type="transmembrane region" description="Helical" evidence="10">
    <location>
        <begin position="668"/>
        <end position="689"/>
    </location>
</feature>
<evidence type="ECO:0000256" key="8">
    <source>
        <dbReference type="ARBA" id="ARBA00023136"/>
    </source>
</evidence>
<keyword evidence="4" id="KW-0597">Phosphoprotein</keyword>
<evidence type="ECO:0000256" key="10">
    <source>
        <dbReference type="SAM" id="Phobius"/>
    </source>
</evidence>
<feature type="transmembrane region" description="Helical" evidence="10">
    <location>
        <begin position="893"/>
        <end position="915"/>
    </location>
</feature>
<sequence>MSKDIPITAHDHGSHRVFSVDDDPNEVESDVRYLEGLHDGMKYALNAKSSSGIVPQVDADADGIDNSQRTGGGVSASTITPGTNVQSGDNSDYPSRSDMSLSQASMPAIQGRSTDSPAGSRPKLATSVSMGRTSSSRAAGLDTVSSHPHVHALGDDQDKFIIHGPPTASGNDLLIEELSPSYDQSDRQSHASSLESFTLKERQDAINKTHPFGIRIWKPALYKKQRSVQRAADEDIHETKFKTITLGVHITNILWSLTFGLLFWVLFAAASAVVGTLGLFTKSARDYAKVMFKLANYLLWPFGKVVYLNPDEHYLAEDRDEGISVQQFYKWVTSYSNKLFFHETHSMENQALTGSSGSHGVAGASNSGNTALNYPSYGSIQSYITNQNKSDGPAGSDSSVLHTETLQSSSPRDGSVDPDDSEALNFNQRRYFGRGKWTVGRVLFYLLFHLVLEPVALLVCLITWLCVFTIPMSSILWNLLYHCRKHPLALGFKYIKTSNSQNRPMIMKSNNHLPTVRTLRNELHSHLAAPTQSPQGADPADDYDNRNILLCTFRCAGWHYYKYTVDGTNIIVVNLISLVFFTIFDFFVMKETWNVSLWFTSESWIFILCLASIIPLAFYIGQAVASISAQTSMGVGAVINAFFSTVVEVFLYCVALKGNKGQLVEGSMIGSILGAVLLLPGLSMCGGALNRKTQRYNPASAGVSSALLIFSMIVMFVPTMLYEIYGSYTIICRDESNNVVEDVMSLRTVTAALTSSQCYFKRPPLRYNKMFKHVIQPMSVSCAVVLFLAYAIGLWFTLRTHAKMIWQLPISDPPKDPRSDDTMPLTSTQSNIKARAAEEEQEQGGHEAPNWSRSKSTWILLVATLLYATIAEILVACVDSVLEDFPGLDPKFLGLTIFALVPNTTEFLNAISFAMHGNVALSMEIGSAYALQVCLLQIPALVVYSIMYTWNMDQSLINIREQMFPLVFPRWDLIGSMASVFMFTYLYAEGKSNYFKGSMLILMYVVIVFGFWFQGVIEDFRT</sequence>
<keyword evidence="7" id="KW-0406">Ion transport</keyword>
<dbReference type="GO" id="GO:0015369">
    <property type="term" value="F:calcium:proton antiporter activity"/>
    <property type="evidence" value="ECO:0007669"/>
    <property type="project" value="TreeGrafter"/>
</dbReference>
<feature type="transmembrane region" description="Helical" evidence="10">
    <location>
        <begin position="442"/>
        <end position="470"/>
    </location>
</feature>
<keyword evidence="6 10" id="KW-1133">Transmembrane helix</keyword>
<evidence type="ECO:0000313" key="13">
    <source>
        <dbReference type="EMBL" id="GMM57346.1"/>
    </source>
</evidence>
<dbReference type="GO" id="GO:0012505">
    <property type="term" value="C:endomembrane system"/>
    <property type="evidence" value="ECO:0007669"/>
    <property type="project" value="UniProtKB-SubCell"/>
</dbReference>
<comment type="subcellular location">
    <subcellularLocation>
        <location evidence="1">Endomembrane system</location>
        <topology evidence="1">Multi-pass membrane protein</topology>
    </subcellularLocation>
</comment>
<dbReference type="InterPro" id="IPR044880">
    <property type="entry name" value="NCX_ion-bd_dom_sf"/>
</dbReference>
<protein>
    <submittedName>
        <fullName evidence="13">Vnx1 protein</fullName>
    </submittedName>
</protein>
<evidence type="ECO:0000256" key="7">
    <source>
        <dbReference type="ARBA" id="ARBA00023065"/>
    </source>
</evidence>
<feature type="compositionally biased region" description="Polar residues" evidence="9">
    <location>
        <begin position="388"/>
        <end position="412"/>
    </location>
</feature>
<feature type="compositionally biased region" description="Polar residues" evidence="9">
    <location>
        <begin position="65"/>
        <end position="117"/>
    </location>
</feature>
<accession>A0AAV5S0W0</accession>
<feature type="domain" description="Inner membrane component" evidence="12">
    <location>
        <begin position="250"/>
        <end position="304"/>
    </location>
</feature>
<dbReference type="InterPro" id="IPR004713">
    <property type="entry name" value="CaH_exchang"/>
</dbReference>
<feature type="transmembrane region" description="Helical" evidence="10">
    <location>
        <begin position="971"/>
        <end position="988"/>
    </location>
</feature>
<dbReference type="Proteomes" id="UP001377567">
    <property type="component" value="Unassembled WGS sequence"/>
</dbReference>
<feature type="region of interest" description="Disordered" evidence="9">
    <location>
        <begin position="388"/>
        <end position="421"/>
    </location>
</feature>
<name>A0AAV5S0W0_MAUHU</name>
<dbReference type="EMBL" id="BTGD01000011">
    <property type="protein sequence ID" value="GMM57346.1"/>
    <property type="molecule type" value="Genomic_DNA"/>
</dbReference>
<feature type="transmembrane region" description="Helical" evidence="10">
    <location>
        <begin position="570"/>
        <end position="588"/>
    </location>
</feature>
<feature type="transmembrane region" description="Helical" evidence="10">
    <location>
        <begin position="927"/>
        <end position="950"/>
    </location>
</feature>
<dbReference type="InterPro" id="IPR005185">
    <property type="entry name" value="YccF"/>
</dbReference>
<organism evidence="13 14">
    <name type="scientific">Maudiozyma humilis</name>
    <name type="common">Sour dough yeast</name>
    <name type="synonym">Kazachstania humilis</name>
    <dbReference type="NCBI Taxonomy" id="51915"/>
    <lineage>
        <taxon>Eukaryota</taxon>
        <taxon>Fungi</taxon>
        <taxon>Dikarya</taxon>
        <taxon>Ascomycota</taxon>
        <taxon>Saccharomycotina</taxon>
        <taxon>Saccharomycetes</taxon>
        <taxon>Saccharomycetales</taxon>
        <taxon>Saccharomycetaceae</taxon>
        <taxon>Maudiozyma</taxon>
    </lineage>
</organism>
<evidence type="ECO:0000256" key="4">
    <source>
        <dbReference type="ARBA" id="ARBA00022553"/>
    </source>
</evidence>
<keyword evidence="3" id="KW-0813">Transport</keyword>
<comment type="similarity">
    <text evidence="2">Belongs to the Ca(2+):cation antiporter (CaCA) (TC 2.A.19) family.</text>
</comment>
<feature type="transmembrane region" description="Helical" evidence="10">
    <location>
        <begin position="858"/>
        <end position="881"/>
    </location>
</feature>
<feature type="transmembrane region" description="Helical" evidence="10">
    <location>
        <begin position="633"/>
        <end position="656"/>
    </location>
</feature>
<dbReference type="GO" id="GO:0005774">
    <property type="term" value="C:vacuolar membrane"/>
    <property type="evidence" value="ECO:0007669"/>
    <property type="project" value="UniProtKB-ARBA"/>
</dbReference>
<dbReference type="InterPro" id="IPR004837">
    <property type="entry name" value="NaCa_Exmemb"/>
</dbReference>
<keyword evidence="5 10" id="KW-0812">Transmembrane</keyword>
<keyword evidence="8 10" id="KW-0472">Membrane</keyword>
<feature type="domain" description="Sodium/calcium exchanger membrane region" evidence="11">
    <location>
        <begin position="604"/>
        <end position="719"/>
    </location>
</feature>
<reference evidence="13 14" key="1">
    <citation type="journal article" date="2023" name="Elife">
        <title>Identification of key yeast species and microbe-microbe interactions impacting larval growth of Drosophila in the wild.</title>
        <authorList>
            <person name="Mure A."/>
            <person name="Sugiura Y."/>
            <person name="Maeda R."/>
            <person name="Honda K."/>
            <person name="Sakurai N."/>
            <person name="Takahashi Y."/>
            <person name="Watada M."/>
            <person name="Katoh T."/>
            <person name="Gotoh A."/>
            <person name="Gotoh Y."/>
            <person name="Taniguchi I."/>
            <person name="Nakamura K."/>
            <person name="Hayashi T."/>
            <person name="Katayama T."/>
            <person name="Uemura T."/>
            <person name="Hattori Y."/>
        </authorList>
    </citation>
    <scope>NUCLEOTIDE SEQUENCE [LARGE SCALE GENOMIC DNA]</scope>
    <source>
        <strain evidence="13 14">KH-74</strain>
    </source>
</reference>
<evidence type="ECO:0000256" key="6">
    <source>
        <dbReference type="ARBA" id="ARBA00022989"/>
    </source>
</evidence>
<evidence type="ECO:0000256" key="3">
    <source>
        <dbReference type="ARBA" id="ARBA00022448"/>
    </source>
</evidence>
<evidence type="ECO:0000259" key="12">
    <source>
        <dbReference type="Pfam" id="PF03733"/>
    </source>
</evidence>
<keyword evidence="14" id="KW-1185">Reference proteome</keyword>
<feature type="region of interest" description="Disordered" evidence="9">
    <location>
        <begin position="56"/>
        <end position="142"/>
    </location>
</feature>
<dbReference type="Gene3D" id="1.20.1420.30">
    <property type="entry name" value="NCX, central ion-binding region"/>
    <property type="match status" value="2"/>
</dbReference>
<dbReference type="AlphaFoldDB" id="A0AAV5S0W0"/>
<evidence type="ECO:0000256" key="9">
    <source>
        <dbReference type="SAM" id="MobiDB-lite"/>
    </source>
</evidence>
<comment type="caution">
    <text evidence="13">The sequence shown here is derived from an EMBL/GenBank/DDBJ whole genome shotgun (WGS) entry which is preliminary data.</text>
</comment>